<name>B0MHB4_ANACD</name>
<proteinExistence type="predicted"/>
<reference evidence="1" key="1">
    <citation type="submission" date="2007-11" db="EMBL/GenBank/DDBJ databases">
        <authorList>
            <person name="Fulton L."/>
            <person name="Clifton S."/>
            <person name="Fulton B."/>
            <person name="Xu J."/>
            <person name="Minx P."/>
            <person name="Pepin K.H."/>
            <person name="Johnson M."/>
            <person name="Thiruvilangam P."/>
            <person name="Bhonagiri V."/>
            <person name="Nash W.E."/>
            <person name="Mardis E.R."/>
            <person name="Wilson R.K."/>
        </authorList>
    </citation>
    <scope>NUCLEOTIDE SEQUENCE [LARGE SCALE GENOMIC DNA]</scope>
    <source>
        <strain evidence="1">DSM 14662</strain>
    </source>
</reference>
<dbReference type="Proteomes" id="UP000004935">
    <property type="component" value="Unassembled WGS sequence"/>
</dbReference>
<dbReference type="EMBL" id="ABAX03000024">
    <property type="protein sequence ID" value="EDR96253.1"/>
    <property type="molecule type" value="Genomic_DNA"/>
</dbReference>
<dbReference type="STRING" id="411490.ANACAC_02876"/>
<comment type="caution">
    <text evidence="1">The sequence shown here is derived from an EMBL/GenBank/DDBJ whole genome shotgun (WGS) entry which is preliminary data.</text>
</comment>
<sequence length="42" mass="5140">MFPILWEKIHVTIWQKKCQILWTSYKYLSDIIQILGDFLDVI</sequence>
<organism evidence="1 2">
    <name type="scientific">Anaerostipes caccae (strain DSM 14662 / CCUG 47493 / JCM 13470 / NCIMB 13811 / L1-92)</name>
    <dbReference type="NCBI Taxonomy" id="411490"/>
    <lineage>
        <taxon>Bacteria</taxon>
        <taxon>Bacillati</taxon>
        <taxon>Bacillota</taxon>
        <taxon>Clostridia</taxon>
        <taxon>Lachnospirales</taxon>
        <taxon>Lachnospiraceae</taxon>
        <taxon>Anaerostipes</taxon>
    </lineage>
</organism>
<protein>
    <submittedName>
        <fullName evidence="1">Uncharacterized protein</fullName>
    </submittedName>
</protein>
<evidence type="ECO:0000313" key="1">
    <source>
        <dbReference type="EMBL" id="EDR96253.1"/>
    </source>
</evidence>
<reference evidence="1" key="2">
    <citation type="submission" date="2013-11" db="EMBL/GenBank/DDBJ databases">
        <title>Draft genome sequence of Anaerostipes caccae (DSM 14662).</title>
        <authorList>
            <person name="Sudarsanam P."/>
            <person name="Ley R."/>
            <person name="Guruge J."/>
            <person name="Turnbaugh P.J."/>
            <person name="Mahowald M."/>
            <person name="Liep D."/>
            <person name="Gordon J."/>
        </authorList>
    </citation>
    <scope>NUCLEOTIDE SEQUENCE</scope>
    <source>
        <strain evidence="1">DSM 14662</strain>
    </source>
</reference>
<dbReference type="HOGENOM" id="CLU_3246318_0_0_9"/>
<gene>
    <name evidence="1" type="ORF">ANACAC_02876</name>
</gene>
<evidence type="ECO:0000313" key="2">
    <source>
        <dbReference type="Proteomes" id="UP000004935"/>
    </source>
</evidence>
<dbReference type="AlphaFoldDB" id="B0MHB4"/>
<accession>B0MHB4</accession>
<keyword evidence="2" id="KW-1185">Reference proteome</keyword>